<reference evidence="3" key="1">
    <citation type="submission" date="2024-07" db="EMBL/GenBank/DDBJ databases">
        <title>Two chromosome-level genome assemblies of Korean endemic species Abeliophyllum distichum and Forsythia ovata (Oleaceae).</title>
        <authorList>
            <person name="Jang H."/>
        </authorList>
    </citation>
    <scope>NUCLEOTIDE SEQUENCE [LARGE SCALE GENOMIC DNA]</scope>
</reference>
<dbReference type="EMBL" id="JBFOLK010000234">
    <property type="protein sequence ID" value="KAL2454977.1"/>
    <property type="molecule type" value="Genomic_DNA"/>
</dbReference>
<evidence type="ECO:0000313" key="3">
    <source>
        <dbReference type="Proteomes" id="UP001604336"/>
    </source>
</evidence>
<protein>
    <submittedName>
        <fullName evidence="2">Uncharacterized protein</fullName>
    </submittedName>
</protein>
<dbReference type="AlphaFoldDB" id="A0ABD1NTN6"/>
<organism evidence="2 3">
    <name type="scientific">Abeliophyllum distichum</name>
    <dbReference type="NCBI Taxonomy" id="126358"/>
    <lineage>
        <taxon>Eukaryota</taxon>
        <taxon>Viridiplantae</taxon>
        <taxon>Streptophyta</taxon>
        <taxon>Embryophyta</taxon>
        <taxon>Tracheophyta</taxon>
        <taxon>Spermatophyta</taxon>
        <taxon>Magnoliopsida</taxon>
        <taxon>eudicotyledons</taxon>
        <taxon>Gunneridae</taxon>
        <taxon>Pentapetalae</taxon>
        <taxon>asterids</taxon>
        <taxon>lamiids</taxon>
        <taxon>Lamiales</taxon>
        <taxon>Oleaceae</taxon>
        <taxon>Forsythieae</taxon>
        <taxon>Abeliophyllum</taxon>
    </lineage>
</organism>
<sequence>MENPLTAVTDGYSGYRTEVGLQIDAFCCGGAGIANTSGHCPSTDFLLFHPPSSRLLQVLLGKFLQLCPFVASILNWWLILKHDMIKGSFVKALAATKEFEDLLQLEDKQRDNEFQEAKRRHRQKSRSLKMDIRINYSILNLFTRPYSVLIPSFCWLKSS</sequence>
<keyword evidence="1" id="KW-0472">Membrane</keyword>
<accession>A0ABD1NTN6</accession>
<name>A0ABD1NTN6_9LAMI</name>
<evidence type="ECO:0000313" key="2">
    <source>
        <dbReference type="EMBL" id="KAL2454977.1"/>
    </source>
</evidence>
<comment type="caution">
    <text evidence="2">The sequence shown here is derived from an EMBL/GenBank/DDBJ whole genome shotgun (WGS) entry which is preliminary data.</text>
</comment>
<gene>
    <name evidence="2" type="ORF">Adt_47524</name>
</gene>
<keyword evidence="1" id="KW-0812">Transmembrane</keyword>
<keyword evidence="3" id="KW-1185">Reference proteome</keyword>
<dbReference type="Proteomes" id="UP001604336">
    <property type="component" value="Unassembled WGS sequence"/>
</dbReference>
<proteinExistence type="predicted"/>
<feature type="transmembrane region" description="Helical" evidence="1">
    <location>
        <begin position="55"/>
        <end position="79"/>
    </location>
</feature>
<keyword evidence="1" id="KW-1133">Transmembrane helix</keyword>
<evidence type="ECO:0000256" key="1">
    <source>
        <dbReference type="SAM" id="Phobius"/>
    </source>
</evidence>